<keyword evidence="2" id="KW-1185">Reference proteome</keyword>
<proteinExistence type="predicted"/>
<dbReference type="AlphaFoldDB" id="A0A0D7A7W2"/>
<sequence>MEIRGIELPIEVLLISCLTMLCYIVCHVRTTKPDFGSNANDSHGRATITSGGKFALQMVTLEALLALHRDGCWPPSPHYEIKRTSVSEGVKPAWVKDKCRQCSPR</sequence>
<dbReference type="EMBL" id="KN882012">
    <property type="protein sequence ID" value="KIY47112.1"/>
    <property type="molecule type" value="Genomic_DNA"/>
</dbReference>
<protein>
    <submittedName>
        <fullName evidence="1">Uncharacterized protein</fullName>
    </submittedName>
</protein>
<dbReference type="Proteomes" id="UP000054144">
    <property type="component" value="Unassembled WGS sequence"/>
</dbReference>
<evidence type="ECO:0000313" key="1">
    <source>
        <dbReference type="EMBL" id="KIY47112.1"/>
    </source>
</evidence>
<evidence type="ECO:0000313" key="2">
    <source>
        <dbReference type="Proteomes" id="UP000054144"/>
    </source>
</evidence>
<reference evidence="1 2" key="1">
    <citation type="journal article" date="2015" name="Fungal Genet. Biol.">
        <title>Evolution of novel wood decay mechanisms in Agaricales revealed by the genome sequences of Fistulina hepatica and Cylindrobasidium torrendii.</title>
        <authorList>
            <person name="Floudas D."/>
            <person name="Held B.W."/>
            <person name="Riley R."/>
            <person name="Nagy L.G."/>
            <person name="Koehler G."/>
            <person name="Ransdell A.S."/>
            <person name="Younus H."/>
            <person name="Chow J."/>
            <person name="Chiniquy J."/>
            <person name="Lipzen A."/>
            <person name="Tritt A."/>
            <person name="Sun H."/>
            <person name="Haridas S."/>
            <person name="LaButti K."/>
            <person name="Ohm R.A."/>
            <person name="Kues U."/>
            <person name="Blanchette R.A."/>
            <person name="Grigoriev I.V."/>
            <person name="Minto R.E."/>
            <person name="Hibbett D.S."/>
        </authorList>
    </citation>
    <scope>NUCLEOTIDE SEQUENCE [LARGE SCALE GENOMIC DNA]</scope>
    <source>
        <strain evidence="1 2">ATCC 64428</strain>
    </source>
</reference>
<gene>
    <name evidence="1" type="ORF">FISHEDRAFT_59858</name>
</gene>
<name>A0A0D7A7W2_9AGAR</name>
<accession>A0A0D7A7W2</accession>
<organism evidence="1 2">
    <name type="scientific">Fistulina hepatica ATCC 64428</name>
    <dbReference type="NCBI Taxonomy" id="1128425"/>
    <lineage>
        <taxon>Eukaryota</taxon>
        <taxon>Fungi</taxon>
        <taxon>Dikarya</taxon>
        <taxon>Basidiomycota</taxon>
        <taxon>Agaricomycotina</taxon>
        <taxon>Agaricomycetes</taxon>
        <taxon>Agaricomycetidae</taxon>
        <taxon>Agaricales</taxon>
        <taxon>Fistulinaceae</taxon>
        <taxon>Fistulina</taxon>
    </lineage>
</organism>